<reference evidence="2" key="1">
    <citation type="submission" date="2023-06" db="EMBL/GenBank/DDBJ databases">
        <title>Genomic analysis of the entomopathogenic nematode Steinernema hermaphroditum.</title>
        <authorList>
            <person name="Schwarz E.M."/>
            <person name="Heppert J.K."/>
            <person name="Baniya A."/>
            <person name="Schwartz H.T."/>
            <person name="Tan C.-H."/>
            <person name="Antoshechkin I."/>
            <person name="Sternberg P.W."/>
            <person name="Goodrich-Blair H."/>
            <person name="Dillman A.R."/>
        </authorList>
    </citation>
    <scope>NUCLEOTIDE SEQUENCE</scope>
    <source>
        <strain evidence="2">PS9179</strain>
        <tissue evidence="2">Whole animal</tissue>
    </source>
</reference>
<accession>A0AA39LKX3</accession>
<protein>
    <recommendedName>
        <fullName evidence="4">Fatty-acid and retinol-binding protein 1</fullName>
    </recommendedName>
</protein>
<keyword evidence="1" id="KW-0732">Signal</keyword>
<gene>
    <name evidence="2" type="ORF">QR680_015539</name>
</gene>
<feature type="chain" id="PRO_5041357914" description="Fatty-acid and retinol-binding protein 1" evidence="1">
    <location>
        <begin position="19"/>
        <end position="185"/>
    </location>
</feature>
<evidence type="ECO:0000313" key="2">
    <source>
        <dbReference type="EMBL" id="KAK0400968.1"/>
    </source>
</evidence>
<dbReference type="Gene3D" id="1.20.120.1100">
    <property type="match status" value="1"/>
</dbReference>
<proteinExistence type="predicted"/>
<organism evidence="2 3">
    <name type="scientific">Steinernema hermaphroditum</name>
    <dbReference type="NCBI Taxonomy" id="289476"/>
    <lineage>
        <taxon>Eukaryota</taxon>
        <taxon>Metazoa</taxon>
        <taxon>Ecdysozoa</taxon>
        <taxon>Nematoda</taxon>
        <taxon>Chromadorea</taxon>
        <taxon>Rhabditida</taxon>
        <taxon>Tylenchina</taxon>
        <taxon>Panagrolaimomorpha</taxon>
        <taxon>Strongyloidoidea</taxon>
        <taxon>Steinernematidae</taxon>
        <taxon>Steinernema</taxon>
    </lineage>
</organism>
<dbReference type="AlphaFoldDB" id="A0AA39LKX3"/>
<sequence length="185" mass="21357">MILFTSTVFLLLCLSVNGRPENLVAKAFLNEDQVHFYKALPAHDRQEYDAIAEEFRNLIGAGIEVQFKDFVNMARFKYPDLYEKLAQRQKEMEDKENALPESVKKFIKDRREEVKSWFANGVLDEKAFARSASLTGSQIAAMDEPDRAALFDYYPHMQELLENPHFKAFMTKPDGLNDELLAVLE</sequence>
<evidence type="ECO:0000256" key="1">
    <source>
        <dbReference type="SAM" id="SignalP"/>
    </source>
</evidence>
<evidence type="ECO:0008006" key="4">
    <source>
        <dbReference type="Google" id="ProtNLM"/>
    </source>
</evidence>
<feature type="signal peptide" evidence="1">
    <location>
        <begin position="1"/>
        <end position="18"/>
    </location>
</feature>
<evidence type="ECO:0000313" key="3">
    <source>
        <dbReference type="Proteomes" id="UP001175271"/>
    </source>
</evidence>
<name>A0AA39LKX3_9BILA</name>
<comment type="caution">
    <text evidence="2">The sequence shown here is derived from an EMBL/GenBank/DDBJ whole genome shotgun (WGS) entry which is preliminary data.</text>
</comment>
<keyword evidence="3" id="KW-1185">Reference proteome</keyword>
<dbReference type="EMBL" id="JAUCMV010000004">
    <property type="protein sequence ID" value="KAK0400968.1"/>
    <property type="molecule type" value="Genomic_DNA"/>
</dbReference>
<dbReference type="Proteomes" id="UP001175271">
    <property type="component" value="Unassembled WGS sequence"/>
</dbReference>